<evidence type="ECO:0000313" key="3">
    <source>
        <dbReference type="Proteomes" id="UP000598633"/>
    </source>
</evidence>
<feature type="domain" description="M23ase beta-sheet core" evidence="1">
    <location>
        <begin position="79"/>
        <end position="177"/>
    </location>
</feature>
<dbReference type="SUPFAM" id="SSF51261">
    <property type="entry name" value="Duplicated hybrid motif"/>
    <property type="match status" value="1"/>
</dbReference>
<dbReference type="PANTHER" id="PTHR21666">
    <property type="entry name" value="PEPTIDASE-RELATED"/>
    <property type="match status" value="1"/>
</dbReference>
<dbReference type="Proteomes" id="UP000598633">
    <property type="component" value="Unassembled WGS sequence"/>
</dbReference>
<evidence type="ECO:0000313" key="2">
    <source>
        <dbReference type="EMBL" id="MBD3871116.1"/>
    </source>
</evidence>
<evidence type="ECO:0000259" key="1">
    <source>
        <dbReference type="Pfam" id="PF01551"/>
    </source>
</evidence>
<protein>
    <submittedName>
        <fullName evidence="2">Peptidoglycan DD-metalloendopeptidase family protein</fullName>
    </submittedName>
</protein>
<dbReference type="InterPro" id="IPR011055">
    <property type="entry name" value="Dup_hybrid_motif"/>
</dbReference>
<dbReference type="PANTHER" id="PTHR21666:SF270">
    <property type="entry name" value="MUREIN HYDROLASE ACTIVATOR ENVC"/>
    <property type="match status" value="1"/>
</dbReference>
<gene>
    <name evidence="2" type="ORF">IFJ97_07150</name>
</gene>
<dbReference type="AlphaFoldDB" id="A0A8J7C5Q6"/>
<dbReference type="Gene3D" id="2.70.70.10">
    <property type="entry name" value="Glucose Permease (Domain IIA)"/>
    <property type="match status" value="1"/>
</dbReference>
<dbReference type="EMBL" id="JACXWA010000118">
    <property type="protein sequence ID" value="MBD3871116.1"/>
    <property type="molecule type" value="Genomic_DNA"/>
</dbReference>
<dbReference type="InterPro" id="IPR050570">
    <property type="entry name" value="Cell_wall_metabolism_enzyme"/>
</dbReference>
<dbReference type="CDD" id="cd12797">
    <property type="entry name" value="M23_peptidase"/>
    <property type="match status" value="1"/>
</dbReference>
<reference evidence="2 3" key="1">
    <citation type="submission" date="2020-08" db="EMBL/GenBank/DDBJ databases">
        <title>Acidobacteriota in marine sediments use diverse sulfur dissimilation pathways.</title>
        <authorList>
            <person name="Wasmund K."/>
        </authorList>
    </citation>
    <scope>NUCLEOTIDE SEQUENCE [LARGE SCALE GENOMIC DNA]</scope>
    <source>
        <strain evidence="2">MAG AM3-A</strain>
    </source>
</reference>
<proteinExistence type="predicted"/>
<dbReference type="Pfam" id="PF01551">
    <property type="entry name" value="Peptidase_M23"/>
    <property type="match status" value="1"/>
</dbReference>
<organism evidence="2 3">
    <name type="scientific">Candidatus Sulfomarinibacter kjeldsenii</name>
    <dbReference type="NCBI Taxonomy" id="2885994"/>
    <lineage>
        <taxon>Bacteria</taxon>
        <taxon>Pseudomonadati</taxon>
        <taxon>Acidobacteriota</taxon>
        <taxon>Thermoanaerobaculia</taxon>
        <taxon>Thermoanaerobaculales</taxon>
        <taxon>Candidatus Sulfomarinibacteraceae</taxon>
        <taxon>Candidatus Sulfomarinibacter</taxon>
    </lineage>
</organism>
<name>A0A8J7C5Q6_9BACT</name>
<dbReference type="GO" id="GO:0004222">
    <property type="term" value="F:metalloendopeptidase activity"/>
    <property type="evidence" value="ECO:0007669"/>
    <property type="project" value="TreeGrafter"/>
</dbReference>
<sequence>MTSVVPFDLARGEVVVFDFTEANRELAHLDINDVSGFTEYLFESVAEAETPVGIGRYDEDRVLYRHSPLFDGTAERRSIHIGIDLFVIEGTEILAPLPATVHSAANNVGLGNYGPTVILRHQLDGIEFHTLYGHLSRASIGRLRPGKTLSAGDTVGEVGDLRENGSWPPHLHFQIITETLGDEVDYPGVAAPSERQRFLELCPDPNLILGIPGL</sequence>
<dbReference type="InterPro" id="IPR016047">
    <property type="entry name" value="M23ase_b-sheet_dom"/>
</dbReference>
<comment type="caution">
    <text evidence="2">The sequence shown here is derived from an EMBL/GenBank/DDBJ whole genome shotgun (WGS) entry which is preliminary data.</text>
</comment>
<accession>A0A8J7C5Q6</accession>